<dbReference type="AlphaFoldDB" id="A0A0G0D6N2"/>
<evidence type="ECO:0000313" key="2">
    <source>
        <dbReference type="EMBL" id="KKP88953.1"/>
    </source>
</evidence>
<proteinExistence type="predicted"/>
<comment type="caution">
    <text evidence="2">The sequence shown here is derived from an EMBL/GenBank/DDBJ whole genome shotgun (WGS) entry which is preliminary data.</text>
</comment>
<reference evidence="2 3" key="1">
    <citation type="journal article" date="2015" name="Nature">
        <title>rRNA introns, odd ribosomes, and small enigmatic genomes across a large radiation of phyla.</title>
        <authorList>
            <person name="Brown C.T."/>
            <person name="Hug L.A."/>
            <person name="Thomas B.C."/>
            <person name="Sharon I."/>
            <person name="Castelle C.J."/>
            <person name="Singh A."/>
            <person name="Wilkins M.J."/>
            <person name="Williams K.H."/>
            <person name="Banfield J.F."/>
        </authorList>
    </citation>
    <scope>NUCLEOTIDE SEQUENCE [LARGE SCALE GENOMIC DNA]</scope>
</reference>
<name>A0A0G0D6N2_9BACT</name>
<keyword evidence="1" id="KW-0472">Membrane</keyword>
<keyword evidence="1" id="KW-1133">Transmembrane helix</keyword>
<dbReference type="Proteomes" id="UP000034316">
    <property type="component" value="Unassembled WGS sequence"/>
</dbReference>
<gene>
    <name evidence="2" type="ORF">UR93_C0005G0009</name>
</gene>
<accession>A0A0G0D6N2</accession>
<evidence type="ECO:0000256" key="1">
    <source>
        <dbReference type="SAM" id="Phobius"/>
    </source>
</evidence>
<dbReference type="STRING" id="1618333.UR93_C0005G0009"/>
<organism evidence="2 3">
    <name type="scientific">Berkelbacteria bacterium GW2011_GWA2_35_9</name>
    <dbReference type="NCBI Taxonomy" id="1618333"/>
    <lineage>
        <taxon>Bacteria</taxon>
        <taxon>Candidatus Berkelbacteria</taxon>
    </lineage>
</organism>
<feature type="transmembrane region" description="Helical" evidence="1">
    <location>
        <begin position="12"/>
        <end position="32"/>
    </location>
</feature>
<evidence type="ECO:0000313" key="3">
    <source>
        <dbReference type="Proteomes" id="UP000034316"/>
    </source>
</evidence>
<dbReference type="EMBL" id="LBRB01000005">
    <property type="protein sequence ID" value="KKP88953.1"/>
    <property type="molecule type" value="Genomic_DNA"/>
</dbReference>
<keyword evidence="1" id="KW-0812">Transmembrane</keyword>
<sequence length="359" mass="41275">MSIKIEKEDLKICLFWFLALLIVFINIIYYRYNHKYYQEYLSKVLAIHDKYEDIINLALQKNEDLITKETSEIKFSEDTTNRIYKYLNSGENGSKIVEDNNNCQEYEKPWRKITDHSTCAYVLTKAVGDLNFLIVQLIPQDVDQENEIIKKYIEALNSEQEKIKLPGSEISNPTFRYIKTYYEAQAKRFNADLTVNLTVKEPIKIDEKLPQLTASNRDEAIGEWGISDNFMIKNFKKQNIDIRDYDAIGVVVYAPNDIGALLVSHSLSSVRSSLTWLFPNQWGIHIGTLVHEMAHSLGASDQYIIGGDINKPCQDGTFDETITGNHYSLMCNSGSVDLDSNYSSLINKRTAKEMGWINE</sequence>
<protein>
    <submittedName>
        <fullName evidence="2">Uncharacterized protein</fullName>
    </submittedName>
</protein>